<sequence length="86" mass="9625">MIEKNAYGGNKKIAHPKSSNLETNAIIKNKETLIIGKKADFTLLSRNTFLFSIKGMKPIIIGTRMMYVQELISTILNSTKILKNNA</sequence>
<proteinExistence type="predicted"/>
<evidence type="ECO:0008006" key="3">
    <source>
        <dbReference type="Google" id="ProtNLM"/>
    </source>
</evidence>
<protein>
    <recommendedName>
        <fullName evidence="3">Amidohydrolase-related domain-containing protein</fullName>
    </recommendedName>
</protein>
<comment type="caution">
    <text evidence="1">The sequence shown here is derived from an EMBL/GenBank/DDBJ whole genome shotgun (WGS) entry which is preliminary data.</text>
</comment>
<accession>A0ABT2WAP2</accession>
<evidence type="ECO:0000313" key="2">
    <source>
        <dbReference type="Proteomes" id="UP001208649"/>
    </source>
</evidence>
<name>A0ABT2WAP2_9FLAO</name>
<dbReference type="EMBL" id="JAOTEM010000007">
    <property type="protein sequence ID" value="MCU7619278.1"/>
    <property type="molecule type" value="Genomic_DNA"/>
</dbReference>
<keyword evidence="2" id="KW-1185">Reference proteome</keyword>
<organism evidence="1 2">
    <name type="scientific">Chryseobacterium edaphi</name>
    <dbReference type="NCBI Taxonomy" id="2976532"/>
    <lineage>
        <taxon>Bacteria</taxon>
        <taxon>Pseudomonadati</taxon>
        <taxon>Bacteroidota</taxon>
        <taxon>Flavobacteriia</taxon>
        <taxon>Flavobacteriales</taxon>
        <taxon>Weeksellaceae</taxon>
        <taxon>Chryseobacterium group</taxon>
        <taxon>Chryseobacterium</taxon>
    </lineage>
</organism>
<dbReference type="Proteomes" id="UP001208649">
    <property type="component" value="Unassembled WGS sequence"/>
</dbReference>
<dbReference type="RefSeq" id="WP_263004828.1">
    <property type="nucleotide sequence ID" value="NZ_JAOTEM010000007.1"/>
</dbReference>
<gene>
    <name evidence="1" type="ORF">NZ698_19025</name>
</gene>
<evidence type="ECO:0000313" key="1">
    <source>
        <dbReference type="EMBL" id="MCU7619278.1"/>
    </source>
</evidence>
<reference evidence="2" key="1">
    <citation type="submission" date="2023-07" db="EMBL/GenBank/DDBJ databases">
        <title>Chryseobacterium sp. strain PBS4-4 Genome sequencing and assembly.</title>
        <authorList>
            <person name="Jung Y."/>
        </authorList>
    </citation>
    <scope>NUCLEOTIDE SEQUENCE [LARGE SCALE GENOMIC DNA]</scope>
    <source>
        <strain evidence="2">PBS4-4</strain>
    </source>
</reference>